<dbReference type="Proteomes" id="UP000241890">
    <property type="component" value="Unassembled WGS sequence"/>
</dbReference>
<feature type="region of interest" description="Disordered" evidence="2">
    <location>
        <begin position="126"/>
        <end position="173"/>
    </location>
</feature>
<proteinExistence type="inferred from homology"/>
<reference evidence="4 5" key="1">
    <citation type="submission" date="2017-12" db="EMBL/GenBank/DDBJ databases">
        <title>Sequencing, de novo assembly and annotation of complete genome of a new Thraustochytrid species, strain FCC1311.</title>
        <authorList>
            <person name="Sedici K."/>
            <person name="Godart F."/>
            <person name="Aiese Cigliano R."/>
            <person name="Sanseverino W."/>
            <person name="Barakat M."/>
            <person name="Ortet P."/>
            <person name="Marechal E."/>
            <person name="Cagnac O."/>
            <person name="Amato A."/>
        </authorList>
    </citation>
    <scope>NUCLEOTIDE SEQUENCE [LARGE SCALE GENOMIC DNA]</scope>
</reference>
<dbReference type="InterPro" id="IPR025659">
    <property type="entry name" value="Tubby-like_C"/>
</dbReference>
<dbReference type="PRINTS" id="PR01573">
    <property type="entry name" value="SUPERTUBBY"/>
</dbReference>
<evidence type="ECO:0000256" key="2">
    <source>
        <dbReference type="SAM" id="MobiDB-lite"/>
    </source>
</evidence>
<dbReference type="PANTHER" id="PTHR16517">
    <property type="entry name" value="TUBBY-RELATED"/>
    <property type="match status" value="1"/>
</dbReference>
<dbReference type="SUPFAM" id="SSF54518">
    <property type="entry name" value="Tubby C-terminal domain-like"/>
    <property type="match status" value="1"/>
</dbReference>
<comment type="caution">
    <text evidence="4">The sequence shown here is derived from an EMBL/GenBank/DDBJ whole genome shotgun (WGS) entry which is preliminary data.</text>
</comment>
<dbReference type="Gene3D" id="3.20.90.10">
    <property type="entry name" value="Tubby Protein, Chain A"/>
    <property type="match status" value="1"/>
</dbReference>
<dbReference type="OrthoDB" id="8775810at2759"/>
<dbReference type="PANTHER" id="PTHR16517:SF7">
    <property type="entry name" value="PROTEIN KING TUBBY"/>
    <property type="match status" value="1"/>
</dbReference>
<organism evidence="4 5">
    <name type="scientific">Hondaea fermentalgiana</name>
    <dbReference type="NCBI Taxonomy" id="2315210"/>
    <lineage>
        <taxon>Eukaryota</taxon>
        <taxon>Sar</taxon>
        <taxon>Stramenopiles</taxon>
        <taxon>Bigyra</taxon>
        <taxon>Labyrinthulomycetes</taxon>
        <taxon>Thraustochytrida</taxon>
        <taxon>Thraustochytriidae</taxon>
        <taxon>Hondaea</taxon>
    </lineage>
</organism>
<evidence type="ECO:0000313" key="5">
    <source>
        <dbReference type="Proteomes" id="UP000241890"/>
    </source>
</evidence>
<feature type="domain" description="Tubby C-terminal" evidence="3">
    <location>
        <begin position="288"/>
        <end position="571"/>
    </location>
</feature>
<dbReference type="AlphaFoldDB" id="A0A2R5GJ40"/>
<evidence type="ECO:0000313" key="4">
    <source>
        <dbReference type="EMBL" id="GBG29748.1"/>
    </source>
</evidence>
<dbReference type="EMBL" id="BEYU01000065">
    <property type="protein sequence ID" value="GBG29748.1"/>
    <property type="molecule type" value="Genomic_DNA"/>
</dbReference>
<feature type="compositionally biased region" description="Basic and acidic residues" evidence="2">
    <location>
        <begin position="11"/>
        <end position="22"/>
    </location>
</feature>
<dbReference type="Pfam" id="PF01167">
    <property type="entry name" value="Tub"/>
    <property type="match status" value="1"/>
</dbReference>
<sequence>MGTGDLSNPDLDERVEQDELRQRSSKNGAPGKMKKGPAHFHVDTRGLTRHNSASPRRTLRQVKDAENANKRSMELKLNQLHQAESCAPVSPRHTPRKNGRGPFTPRGANASIMRGIATQFVKSPLNVSREAKGSGSTPHKNSNNNNNNNNDEDDKNARDSRAEDELLHSCESPQQQAAAMAAAIPNESLLRVPRVGPTEMALRTHREVVLNVKDFVTAPVSKSLGTLECSMTNYMVEGQGLFSSPTEVWELRITDPRVHYEGVATFTNVPDATGTGFASDGPQVADLRKNRLVVVAEKRTRGFMHKTSSFIFTMADCSNYHQRVVEKASHLLGKLESENVWGTEYTGYDLSESLKARQYAIPLKKESMHIRYDCTVGNPRQLLVAIPKLSEAAEARADGCGPDTDPSTGKERNAEEEPGLWKNEIPPSPDMDLGCQVVASYKQDGVKRLAQASEEFDLGTCLCFHNRKPLWDDDMETHILDFGGRVTHPSVKNFQLDPSPTAEDHTFIDYECEEQVILSGSNREAHMHRPIVQFGRNSPHSPISGVSHFALDVRYPFSPIQAMQLAMTSVEHKIVYN</sequence>
<comment type="similarity">
    <text evidence="1">Belongs to the TUB family.</text>
</comment>
<protein>
    <submittedName>
        <fullName evidence="4">Tubby protein</fullName>
    </submittedName>
</protein>
<feature type="compositionally biased region" description="Basic and acidic residues" evidence="2">
    <location>
        <begin position="155"/>
        <end position="168"/>
    </location>
</feature>
<dbReference type="InParanoid" id="A0A2R5GJ40"/>
<keyword evidence="5" id="KW-1185">Reference proteome</keyword>
<feature type="region of interest" description="Disordered" evidence="2">
    <location>
        <begin position="1"/>
        <end position="58"/>
    </location>
</feature>
<feature type="region of interest" description="Disordered" evidence="2">
    <location>
        <begin position="78"/>
        <end position="108"/>
    </location>
</feature>
<dbReference type="InterPro" id="IPR000007">
    <property type="entry name" value="Tubby_C"/>
</dbReference>
<accession>A0A2R5GJ40</accession>
<feature type="region of interest" description="Disordered" evidence="2">
    <location>
        <begin position="394"/>
        <end position="426"/>
    </location>
</feature>
<gene>
    <name evidence="4" type="ORF">FCC1311_059692</name>
</gene>
<evidence type="ECO:0000256" key="1">
    <source>
        <dbReference type="ARBA" id="ARBA00007129"/>
    </source>
</evidence>
<evidence type="ECO:0000259" key="3">
    <source>
        <dbReference type="Pfam" id="PF01167"/>
    </source>
</evidence>
<name>A0A2R5GJ40_9STRA</name>